<feature type="transmembrane region" description="Helical" evidence="1">
    <location>
        <begin position="108"/>
        <end position="129"/>
    </location>
</feature>
<dbReference type="Proteomes" id="UP001204445">
    <property type="component" value="Unassembled WGS sequence"/>
</dbReference>
<dbReference type="EMBL" id="JANUCT010000010">
    <property type="protein sequence ID" value="MCS3903628.1"/>
    <property type="molecule type" value="Genomic_DNA"/>
</dbReference>
<comment type="caution">
    <text evidence="2">The sequence shown here is derived from an EMBL/GenBank/DDBJ whole genome shotgun (WGS) entry which is preliminary data.</text>
</comment>
<keyword evidence="1" id="KW-1133">Transmembrane helix</keyword>
<sequence>MLFRLLDKILPSEEAEIPLTCQRTLAVNRLKQHLLPGFSLKLLFSQNHPGGIAGTATHRGVSMHRLYPVSSGRTFGNAFQPCLKASFDHVNGQLHLRGKFQIHPPAQIFAAIWLGGILFITLFSFWVFLTGPFEGHQKPVPLTFPIGALMFFFLGLGLIHGAWRWCEDDMDHIKRFIHEHIGRDATYDDMSKQR</sequence>
<protein>
    <submittedName>
        <fullName evidence="2">Uncharacterized protein</fullName>
    </submittedName>
</protein>
<feature type="transmembrane region" description="Helical" evidence="1">
    <location>
        <begin position="144"/>
        <end position="166"/>
    </location>
</feature>
<organism evidence="2 3">
    <name type="scientific">Methylohalomonas lacus</name>
    <dbReference type="NCBI Taxonomy" id="398773"/>
    <lineage>
        <taxon>Bacteria</taxon>
        <taxon>Pseudomonadati</taxon>
        <taxon>Pseudomonadota</taxon>
        <taxon>Gammaproteobacteria</taxon>
        <taxon>Methylohalomonadales</taxon>
        <taxon>Methylohalomonadaceae</taxon>
        <taxon>Methylohalomonas</taxon>
    </lineage>
</organism>
<keyword evidence="1" id="KW-0472">Membrane</keyword>
<dbReference type="RefSeq" id="WP_259055538.1">
    <property type="nucleotide sequence ID" value="NZ_JANUCT010000010.1"/>
</dbReference>
<name>A0AAE3HN96_9GAMM</name>
<evidence type="ECO:0000313" key="2">
    <source>
        <dbReference type="EMBL" id="MCS3903628.1"/>
    </source>
</evidence>
<keyword evidence="3" id="KW-1185">Reference proteome</keyword>
<accession>A0AAE3HN96</accession>
<dbReference type="AlphaFoldDB" id="A0AAE3HN96"/>
<evidence type="ECO:0000313" key="3">
    <source>
        <dbReference type="Proteomes" id="UP001204445"/>
    </source>
</evidence>
<keyword evidence="1" id="KW-0812">Transmembrane</keyword>
<reference evidence="2" key="1">
    <citation type="submission" date="2022-08" db="EMBL/GenBank/DDBJ databases">
        <title>Genomic Encyclopedia of Type Strains, Phase III (KMG-III): the genomes of soil and plant-associated and newly described type strains.</title>
        <authorList>
            <person name="Whitman W."/>
        </authorList>
    </citation>
    <scope>NUCLEOTIDE SEQUENCE</scope>
    <source>
        <strain evidence="2">HMT 1</strain>
    </source>
</reference>
<gene>
    <name evidence="2" type="ORF">J2T55_001657</name>
</gene>
<proteinExistence type="predicted"/>
<evidence type="ECO:0000256" key="1">
    <source>
        <dbReference type="SAM" id="Phobius"/>
    </source>
</evidence>